<keyword evidence="2 6" id="KW-0645">Protease</keyword>
<dbReference type="Gene3D" id="3.40.50.200">
    <property type="entry name" value="Peptidase S8/S53 domain"/>
    <property type="match status" value="2"/>
</dbReference>
<dbReference type="SUPFAM" id="SSF52743">
    <property type="entry name" value="Subtilisin-like"/>
    <property type="match status" value="1"/>
</dbReference>
<feature type="active site" description="Charge relay system" evidence="5 6">
    <location>
        <position position="156"/>
    </location>
</feature>
<organism evidence="9 10">
    <name type="scientific">Barnesiella viscericola</name>
    <dbReference type="NCBI Taxonomy" id="397865"/>
    <lineage>
        <taxon>Bacteria</taxon>
        <taxon>Pseudomonadati</taxon>
        <taxon>Bacteroidota</taxon>
        <taxon>Bacteroidia</taxon>
        <taxon>Bacteroidales</taxon>
        <taxon>Barnesiellaceae</taxon>
        <taxon>Barnesiella</taxon>
    </lineage>
</organism>
<protein>
    <submittedName>
        <fullName evidence="9">S8 family peptidase</fullName>
    </submittedName>
</protein>
<evidence type="ECO:0000259" key="8">
    <source>
        <dbReference type="Pfam" id="PF18962"/>
    </source>
</evidence>
<comment type="similarity">
    <text evidence="1 6">Belongs to the peptidase S8 family.</text>
</comment>
<evidence type="ECO:0000256" key="1">
    <source>
        <dbReference type="ARBA" id="ARBA00011073"/>
    </source>
</evidence>
<dbReference type="InterPro" id="IPR036852">
    <property type="entry name" value="Peptidase_S8/S53_dom_sf"/>
</dbReference>
<dbReference type="InterPro" id="IPR023828">
    <property type="entry name" value="Peptidase_S8_Ser-AS"/>
</dbReference>
<dbReference type="RefSeq" id="WP_273305669.1">
    <property type="nucleotide sequence ID" value="NZ_DYUD01000013.1"/>
</dbReference>
<reference evidence="9" key="2">
    <citation type="submission" date="2021-09" db="EMBL/GenBank/DDBJ databases">
        <authorList>
            <person name="Gilroy R."/>
        </authorList>
    </citation>
    <scope>NUCLEOTIDE SEQUENCE</scope>
    <source>
        <strain evidence="9">CHK121-7720</strain>
    </source>
</reference>
<evidence type="ECO:0000256" key="2">
    <source>
        <dbReference type="ARBA" id="ARBA00022670"/>
    </source>
</evidence>
<dbReference type="PROSITE" id="PS51892">
    <property type="entry name" value="SUBTILASE"/>
    <property type="match status" value="1"/>
</dbReference>
<dbReference type="Pfam" id="PF00082">
    <property type="entry name" value="Peptidase_S8"/>
    <property type="match status" value="2"/>
</dbReference>
<dbReference type="GO" id="GO:0006508">
    <property type="term" value="P:proteolysis"/>
    <property type="evidence" value="ECO:0007669"/>
    <property type="project" value="UniProtKB-KW"/>
</dbReference>
<dbReference type="PROSITE" id="PS00138">
    <property type="entry name" value="SUBTILASE_SER"/>
    <property type="match status" value="1"/>
</dbReference>
<feature type="domain" description="Peptidase S8/S53" evidence="7">
    <location>
        <begin position="147"/>
        <end position="325"/>
    </location>
</feature>
<evidence type="ECO:0000256" key="6">
    <source>
        <dbReference type="PROSITE-ProRule" id="PRU01240"/>
    </source>
</evidence>
<dbReference type="InterPro" id="IPR015500">
    <property type="entry name" value="Peptidase_S8_subtilisin-rel"/>
</dbReference>
<gene>
    <name evidence="9" type="ORF">K8U91_03980</name>
</gene>
<keyword evidence="4 6" id="KW-0720">Serine protease</keyword>
<comment type="caution">
    <text evidence="9">The sequence shown here is derived from an EMBL/GenBank/DDBJ whole genome shotgun (WGS) entry which is preliminary data.</text>
</comment>
<evidence type="ECO:0000256" key="4">
    <source>
        <dbReference type="ARBA" id="ARBA00022825"/>
    </source>
</evidence>
<accession>A0A921MR65</accession>
<evidence type="ECO:0000256" key="5">
    <source>
        <dbReference type="PIRSR" id="PIRSR615500-1"/>
    </source>
</evidence>
<dbReference type="InterPro" id="IPR050131">
    <property type="entry name" value="Peptidase_S8_subtilisin-like"/>
</dbReference>
<dbReference type="InterPro" id="IPR000209">
    <property type="entry name" value="Peptidase_S8/S53_dom"/>
</dbReference>
<keyword evidence="3 6" id="KW-0378">Hydrolase</keyword>
<dbReference type="Proteomes" id="UP000757103">
    <property type="component" value="Unassembled WGS sequence"/>
</dbReference>
<evidence type="ECO:0000256" key="3">
    <source>
        <dbReference type="ARBA" id="ARBA00022801"/>
    </source>
</evidence>
<reference evidence="9" key="1">
    <citation type="journal article" date="2021" name="PeerJ">
        <title>Extensive microbial diversity within the chicken gut microbiome revealed by metagenomics and culture.</title>
        <authorList>
            <person name="Gilroy R."/>
            <person name="Ravi A."/>
            <person name="Getino M."/>
            <person name="Pursley I."/>
            <person name="Horton D.L."/>
            <person name="Alikhan N.F."/>
            <person name="Baker D."/>
            <person name="Gharbi K."/>
            <person name="Hall N."/>
            <person name="Watson M."/>
            <person name="Adriaenssens E.M."/>
            <person name="Foster-Nyarko E."/>
            <person name="Jarju S."/>
            <person name="Secka A."/>
            <person name="Antonio M."/>
            <person name="Oren A."/>
            <person name="Chaudhuri R.R."/>
            <person name="La Ragione R."/>
            <person name="Hildebrand F."/>
            <person name="Pallen M.J."/>
        </authorList>
    </citation>
    <scope>NUCLEOTIDE SEQUENCE</scope>
    <source>
        <strain evidence="9">CHK121-7720</strain>
    </source>
</reference>
<dbReference type="NCBIfam" id="TIGR04183">
    <property type="entry name" value="Por_Secre_tail"/>
    <property type="match status" value="1"/>
</dbReference>
<proteinExistence type="inferred from homology"/>
<dbReference type="PANTHER" id="PTHR43806:SF11">
    <property type="entry name" value="CEREVISIN-RELATED"/>
    <property type="match status" value="1"/>
</dbReference>
<feature type="active site" description="Charge relay system" evidence="5 6">
    <location>
        <position position="216"/>
    </location>
</feature>
<name>A0A921MR65_9BACT</name>
<feature type="active site" description="Charge relay system" evidence="5 6">
    <location>
        <position position="577"/>
    </location>
</feature>
<feature type="domain" description="Peptidase S8/S53" evidence="7">
    <location>
        <begin position="486"/>
        <end position="628"/>
    </location>
</feature>
<dbReference type="AlphaFoldDB" id="A0A921MR65"/>
<dbReference type="InterPro" id="IPR026444">
    <property type="entry name" value="Secre_tail"/>
</dbReference>
<evidence type="ECO:0000313" key="9">
    <source>
        <dbReference type="EMBL" id="HJG88621.1"/>
    </source>
</evidence>
<dbReference type="PRINTS" id="PR00723">
    <property type="entry name" value="SUBTILISIN"/>
</dbReference>
<dbReference type="Pfam" id="PF18962">
    <property type="entry name" value="Por_Secre_tail"/>
    <property type="match status" value="1"/>
</dbReference>
<sequence length="733" mass="80412">MNKLFIATAFAIMSVSVWGQSKLSPYTRHYVTQIKQEQVADAANPARRVLVKKSNAQGQIVIPAFVYLQEGYNPDFLTSHGVEVRSVIGQVLTADIPLNALNEVAALDGVKYIEMGTPVQPRLNEARKEAFVNEVQTGKSLPEEYRGKGVVVGVIDNGFDYTHPNFYTRDKSELRIKRVWDQNASGTAPEGFDYGCEYTTAEAILAKGYDTDQTTHGTHVLGIATGADNTNDKEVYGVATDADIVLVSYNSTNMYTGDNTAIIDGIKYIFDYAESVGKPCVINMSLGSYWGPHDGTSTFDRLADELQGPGRLLVGSCGNSGGTKYHASKTFEGNKPDTLATFFNFKYTGAPYGTVEVWCDPGMDITFVPIVYNVSENKVQSYDPARFNDAQCENKTYNFDVNVDGAWGTLSVEGEINPGNGKTHLILSPNYSYAPGYDRGFYLISSNPGTIHLWTDAYTTSLSSFDRPGYIDGDDQSSMDELGGTGKRIISVGAYVTRDHCTKYGVPSYTDEITNALASFSSQGPTPDGRVKPDIAAPGTYIISSLSSYYPSSKKIRYSKFTWNNREYDFGYMQGTSMASPFITGVMATWLQAFPSMTPEQAREILQKTARHDSFTGDVTPSNQWGYGKIDAYEGIKESIRIESGVESNRIDNLSHVAIVGDNHVTVLFGYADSHVRIQLYNLQGACVATRDIDRACAGEEVTVDLDDFAAGIYMLRIMGGNTKSMVKKIIVQ</sequence>
<feature type="domain" description="Secretion system C-terminal sorting" evidence="8">
    <location>
        <begin position="672"/>
        <end position="732"/>
    </location>
</feature>
<dbReference type="GO" id="GO:0004252">
    <property type="term" value="F:serine-type endopeptidase activity"/>
    <property type="evidence" value="ECO:0007669"/>
    <property type="project" value="UniProtKB-UniRule"/>
</dbReference>
<evidence type="ECO:0000259" key="7">
    <source>
        <dbReference type="Pfam" id="PF00082"/>
    </source>
</evidence>
<evidence type="ECO:0000313" key="10">
    <source>
        <dbReference type="Proteomes" id="UP000757103"/>
    </source>
</evidence>
<dbReference type="PANTHER" id="PTHR43806">
    <property type="entry name" value="PEPTIDASE S8"/>
    <property type="match status" value="1"/>
</dbReference>
<dbReference type="EMBL" id="DYUD01000013">
    <property type="protein sequence ID" value="HJG88621.1"/>
    <property type="molecule type" value="Genomic_DNA"/>
</dbReference>